<keyword evidence="2" id="KW-1185">Reference proteome</keyword>
<evidence type="ECO:0000313" key="1">
    <source>
        <dbReference type="EMBL" id="GAA5168226.1"/>
    </source>
</evidence>
<protein>
    <submittedName>
        <fullName evidence="1">SRPBCC family protein</fullName>
    </submittedName>
</protein>
<name>A0ABP9QVU2_9PSEU</name>
<reference evidence="2" key="1">
    <citation type="journal article" date="2019" name="Int. J. Syst. Evol. Microbiol.">
        <title>The Global Catalogue of Microorganisms (GCM) 10K type strain sequencing project: providing services to taxonomists for standard genome sequencing and annotation.</title>
        <authorList>
            <consortium name="The Broad Institute Genomics Platform"/>
            <consortium name="The Broad Institute Genome Sequencing Center for Infectious Disease"/>
            <person name="Wu L."/>
            <person name="Ma J."/>
        </authorList>
    </citation>
    <scope>NUCLEOTIDE SEQUENCE [LARGE SCALE GENOMIC DNA]</scope>
    <source>
        <strain evidence="2">JCM 18303</strain>
    </source>
</reference>
<dbReference type="Pfam" id="PF10604">
    <property type="entry name" value="Polyketide_cyc2"/>
    <property type="match status" value="1"/>
</dbReference>
<comment type="caution">
    <text evidence="1">The sequence shown here is derived from an EMBL/GenBank/DDBJ whole genome shotgun (WGS) entry which is preliminary data.</text>
</comment>
<organism evidence="1 2">
    <name type="scientific">Pseudonocardia eucalypti</name>
    <dbReference type="NCBI Taxonomy" id="648755"/>
    <lineage>
        <taxon>Bacteria</taxon>
        <taxon>Bacillati</taxon>
        <taxon>Actinomycetota</taxon>
        <taxon>Actinomycetes</taxon>
        <taxon>Pseudonocardiales</taxon>
        <taxon>Pseudonocardiaceae</taxon>
        <taxon>Pseudonocardia</taxon>
    </lineage>
</organism>
<dbReference type="RefSeq" id="WP_221498766.1">
    <property type="nucleotide sequence ID" value="NZ_BAABJP010000039.1"/>
</dbReference>
<gene>
    <name evidence="1" type="ORF">GCM10023321_61980</name>
</gene>
<accession>A0ABP9QVU2</accession>
<dbReference type="InterPro" id="IPR023393">
    <property type="entry name" value="START-like_dom_sf"/>
</dbReference>
<sequence>MMRSISPAERTVAETVHVRATPERAYRAIADFGRMADWSPEFIGAWTGRRGLVAGARFVGFNRRGPLLWFTAGRITVADPGREFAFRVTAFGVPTAVWGYRIEPAPDGAEVTEYWEYLGRGGRASRFIELLGLVFSATPPSARPERNRQGMRATLARLKAYLES</sequence>
<dbReference type="CDD" id="cd07812">
    <property type="entry name" value="SRPBCC"/>
    <property type="match status" value="1"/>
</dbReference>
<dbReference type="EMBL" id="BAABJP010000039">
    <property type="protein sequence ID" value="GAA5168226.1"/>
    <property type="molecule type" value="Genomic_DNA"/>
</dbReference>
<dbReference type="InterPro" id="IPR019587">
    <property type="entry name" value="Polyketide_cyclase/dehydratase"/>
</dbReference>
<dbReference type="SUPFAM" id="SSF55961">
    <property type="entry name" value="Bet v1-like"/>
    <property type="match status" value="1"/>
</dbReference>
<evidence type="ECO:0000313" key="2">
    <source>
        <dbReference type="Proteomes" id="UP001428817"/>
    </source>
</evidence>
<dbReference type="Proteomes" id="UP001428817">
    <property type="component" value="Unassembled WGS sequence"/>
</dbReference>
<proteinExistence type="predicted"/>
<dbReference type="Gene3D" id="3.30.530.20">
    <property type="match status" value="1"/>
</dbReference>